<dbReference type="PANTHER" id="PTHR10458:SF2">
    <property type="entry name" value="PEPTIDE DEFORMYLASE, MITOCHONDRIAL"/>
    <property type="match status" value="1"/>
</dbReference>
<keyword evidence="5 6" id="KW-0408">Iron</keyword>
<dbReference type="PANTHER" id="PTHR10458">
    <property type="entry name" value="PEPTIDE DEFORMYLASE"/>
    <property type="match status" value="1"/>
</dbReference>
<name>A0A9W6SMY8_9ACTN</name>
<dbReference type="GO" id="GO:0006412">
    <property type="term" value="P:translation"/>
    <property type="evidence" value="ECO:0007669"/>
    <property type="project" value="UniProtKB-UniRule"/>
</dbReference>
<dbReference type="Proteomes" id="UP001165079">
    <property type="component" value="Unassembled WGS sequence"/>
</dbReference>
<organism evidence="7 8">
    <name type="scientific">Actinorhabdospora filicis</name>
    <dbReference type="NCBI Taxonomy" id="1785913"/>
    <lineage>
        <taxon>Bacteria</taxon>
        <taxon>Bacillati</taxon>
        <taxon>Actinomycetota</taxon>
        <taxon>Actinomycetes</taxon>
        <taxon>Micromonosporales</taxon>
        <taxon>Micromonosporaceae</taxon>
        <taxon>Actinorhabdospora</taxon>
    </lineage>
</organism>
<evidence type="ECO:0000256" key="1">
    <source>
        <dbReference type="ARBA" id="ARBA00010759"/>
    </source>
</evidence>
<dbReference type="GO" id="GO:0046872">
    <property type="term" value="F:metal ion binding"/>
    <property type="evidence" value="ECO:0007669"/>
    <property type="project" value="UniProtKB-KW"/>
</dbReference>
<dbReference type="PIRSF" id="PIRSF004749">
    <property type="entry name" value="Pep_def"/>
    <property type="match status" value="1"/>
</dbReference>
<proteinExistence type="inferred from homology"/>
<protein>
    <recommendedName>
        <fullName evidence="6">Peptide deformylase</fullName>
        <shortName evidence="6">PDF</shortName>
        <ecNumber evidence="6">3.5.1.88</ecNumber>
    </recommendedName>
    <alternativeName>
        <fullName evidence="6">Polypeptide deformylase</fullName>
    </alternativeName>
</protein>
<dbReference type="GO" id="GO:0042586">
    <property type="term" value="F:peptide deformylase activity"/>
    <property type="evidence" value="ECO:0007669"/>
    <property type="project" value="UniProtKB-UniRule"/>
</dbReference>
<dbReference type="InterPro" id="IPR023635">
    <property type="entry name" value="Peptide_deformylase"/>
</dbReference>
<comment type="catalytic activity">
    <reaction evidence="6">
        <text>N-terminal N-formyl-L-methionyl-[peptide] + H2O = N-terminal L-methionyl-[peptide] + formate</text>
        <dbReference type="Rhea" id="RHEA:24420"/>
        <dbReference type="Rhea" id="RHEA-COMP:10639"/>
        <dbReference type="Rhea" id="RHEA-COMP:10640"/>
        <dbReference type="ChEBI" id="CHEBI:15377"/>
        <dbReference type="ChEBI" id="CHEBI:15740"/>
        <dbReference type="ChEBI" id="CHEBI:49298"/>
        <dbReference type="ChEBI" id="CHEBI:64731"/>
        <dbReference type="EC" id="3.5.1.88"/>
    </reaction>
</comment>
<evidence type="ECO:0000256" key="3">
    <source>
        <dbReference type="ARBA" id="ARBA00022801"/>
    </source>
</evidence>
<comment type="cofactor">
    <cofactor evidence="6">
        <name>Fe(2+)</name>
        <dbReference type="ChEBI" id="CHEBI:29033"/>
    </cofactor>
    <text evidence="6">Binds 1 Fe(2+) ion.</text>
</comment>
<sequence>MTDAPQGTARPITLYGTPVLHKACAPVEKFDDELAQLIADMFASMYAANGVGLAANQIGVDARVFVVDCPDANDEHLVAHVVNPVLDPAPAPRELETDMEGCLSVPGEYHELTRTAVATVRGFDMHGNPVVYTGDGTLARCFQHETDHLDGTVYVDRLPRKIRKELLENAGLAELD</sequence>
<dbReference type="EMBL" id="BSTX01000002">
    <property type="protein sequence ID" value="GLZ79173.1"/>
    <property type="molecule type" value="Genomic_DNA"/>
</dbReference>
<dbReference type="Pfam" id="PF01327">
    <property type="entry name" value="Pep_deformylase"/>
    <property type="match status" value="1"/>
</dbReference>
<dbReference type="RefSeq" id="WP_285664296.1">
    <property type="nucleotide sequence ID" value="NZ_BSTX01000002.1"/>
</dbReference>
<comment type="caution">
    <text evidence="7">The sequence shown here is derived from an EMBL/GenBank/DDBJ whole genome shotgun (WGS) entry which is preliminary data.</text>
</comment>
<feature type="binding site" evidence="6">
    <location>
        <position position="144"/>
    </location>
    <ligand>
        <name>Fe cation</name>
        <dbReference type="ChEBI" id="CHEBI:24875"/>
    </ligand>
</feature>
<comment type="similarity">
    <text evidence="1 6">Belongs to the polypeptide deformylase family.</text>
</comment>
<evidence type="ECO:0000313" key="8">
    <source>
        <dbReference type="Proteomes" id="UP001165079"/>
    </source>
</evidence>
<comment type="function">
    <text evidence="6">Removes the formyl group from the N-terminal Met of newly synthesized proteins. Requires at least a dipeptide for an efficient rate of reaction. N-terminal L-methionine is a prerequisite for activity but the enzyme has broad specificity at other positions.</text>
</comment>
<gene>
    <name evidence="7" type="primary">def4</name>
    <name evidence="6" type="synonym">def</name>
    <name evidence="7" type="ORF">Afil01_39800</name>
</gene>
<evidence type="ECO:0000256" key="5">
    <source>
        <dbReference type="ARBA" id="ARBA00023004"/>
    </source>
</evidence>
<feature type="active site" evidence="6">
    <location>
        <position position="145"/>
    </location>
</feature>
<evidence type="ECO:0000313" key="7">
    <source>
        <dbReference type="EMBL" id="GLZ79173.1"/>
    </source>
</evidence>
<dbReference type="NCBIfam" id="TIGR00079">
    <property type="entry name" value="pept_deformyl"/>
    <property type="match status" value="1"/>
</dbReference>
<dbReference type="FunFam" id="3.90.45.10:FF:000004">
    <property type="entry name" value="Peptide deformylase"/>
    <property type="match status" value="1"/>
</dbReference>
<accession>A0A9W6SMY8</accession>
<feature type="binding site" evidence="6">
    <location>
        <position position="148"/>
    </location>
    <ligand>
        <name>Fe cation</name>
        <dbReference type="ChEBI" id="CHEBI:24875"/>
    </ligand>
</feature>
<reference evidence="7" key="1">
    <citation type="submission" date="2023-03" db="EMBL/GenBank/DDBJ databases">
        <title>Actinorhabdospora filicis NBRC 111898.</title>
        <authorList>
            <person name="Ichikawa N."/>
            <person name="Sato H."/>
            <person name="Tonouchi N."/>
        </authorList>
    </citation>
    <scope>NUCLEOTIDE SEQUENCE</scope>
    <source>
        <strain evidence="7">NBRC 111898</strain>
    </source>
</reference>
<keyword evidence="2 6" id="KW-0479">Metal-binding</keyword>
<dbReference type="InterPro" id="IPR036821">
    <property type="entry name" value="Peptide_deformylase_sf"/>
</dbReference>
<dbReference type="PRINTS" id="PR01576">
    <property type="entry name" value="PDEFORMYLASE"/>
</dbReference>
<dbReference type="AlphaFoldDB" id="A0A9W6SMY8"/>
<evidence type="ECO:0000256" key="2">
    <source>
        <dbReference type="ARBA" id="ARBA00022723"/>
    </source>
</evidence>
<feature type="binding site" evidence="6">
    <location>
        <position position="102"/>
    </location>
    <ligand>
        <name>Fe cation</name>
        <dbReference type="ChEBI" id="CHEBI:24875"/>
    </ligand>
</feature>
<dbReference type="EC" id="3.5.1.88" evidence="6"/>
<dbReference type="NCBIfam" id="NF001159">
    <property type="entry name" value="PRK00150.1-3"/>
    <property type="match status" value="1"/>
</dbReference>
<dbReference type="SUPFAM" id="SSF56420">
    <property type="entry name" value="Peptide deformylase"/>
    <property type="match status" value="1"/>
</dbReference>
<evidence type="ECO:0000256" key="4">
    <source>
        <dbReference type="ARBA" id="ARBA00022917"/>
    </source>
</evidence>
<keyword evidence="8" id="KW-1185">Reference proteome</keyword>
<evidence type="ECO:0000256" key="6">
    <source>
        <dbReference type="HAMAP-Rule" id="MF_00163"/>
    </source>
</evidence>
<keyword evidence="4 6" id="KW-0648">Protein biosynthesis</keyword>
<keyword evidence="3 6" id="KW-0378">Hydrolase</keyword>
<dbReference type="Gene3D" id="3.90.45.10">
    <property type="entry name" value="Peptide deformylase"/>
    <property type="match status" value="1"/>
</dbReference>
<dbReference type="CDD" id="cd00487">
    <property type="entry name" value="Pep_deformylase"/>
    <property type="match status" value="1"/>
</dbReference>
<dbReference type="HAMAP" id="MF_00163">
    <property type="entry name" value="Pep_deformylase"/>
    <property type="match status" value="1"/>
</dbReference>